<keyword evidence="3" id="KW-1185">Reference proteome</keyword>
<dbReference type="Gene3D" id="2.130.10.10">
    <property type="entry name" value="YVTN repeat-like/Quinoprotein amine dehydrogenase"/>
    <property type="match status" value="1"/>
</dbReference>
<evidence type="ECO:0000313" key="2">
    <source>
        <dbReference type="EMBL" id="MBR7831993.1"/>
    </source>
</evidence>
<protein>
    <recommendedName>
        <fullName evidence="1">Lipoprotein LpqB N-terminal domain-containing protein</fullName>
    </recommendedName>
</protein>
<reference evidence="2" key="1">
    <citation type="submission" date="2021-04" db="EMBL/GenBank/DDBJ databases">
        <title>Genome based classification of Actinospica acidithermotolerans sp. nov., an actinobacterium isolated from an Indonesian hot spring.</title>
        <authorList>
            <person name="Kusuma A.B."/>
            <person name="Putra K.E."/>
            <person name="Nafisah S."/>
            <person name="Loh J."/>
            <person name="Nouioui I."/>
            <person name="Goodfellow M."/>
        </authorList>
    </citation>
    <scope>NUCLEOTIDE SEQUENCE</scope>
    <source>
        <strain evidence="2">CSCA 57</strain>
    </source>
</reference>
<dbReference type="Proteomes" id="UP000675781">
    <property type="component" value="Unassembled WGS sequence"/>
</dbReference>
<evidence type="ECO:0000259" key="1">
    <source>
        <dbReference type="Pfam" id="PF25976"/>
    </source>
</evidence>
<accession>A0A941EKF9</accession>
<dbReference type="InterPro" id="IPR015943">
    <property type="entry name" value="WD40/YVTN_repeat-like_dom_sf"/>
</dbReference>
<dbReference type="Pfam" id="PF25976">
    <property type="entry name" value="LpqB_N"/>
    <property type="match status" value="1"/>
</dbReference>
<gene>
    <name evidence="2" type="ORF">KDL01_01905</name>
</gene>
<comment type="caution">
    <text evidence="2">The sequence shown here is derived from an EMBL/GenBank/DDBJ whole genome shotgun (WGS) entry which is preliminary data.</text>
</comment>
<proteinExistence type="predicted"/>
<evidence type="ECO:0000313" key="3">
    <source>
        <dbReference type="Proteomes" id="UP000675781"/>
    </source>
</evidence>
<dbReference type="SUPFAM" id="SSF101898">
    <property type="entry name" value="NHL repeat"/>
    <property type="match status" value="1"/>
</dbReference>
<feature type="domain" description="Lipoprotein LpqB N-terminal" evidence="1">
    <location>
        <begin position="53"/>
        <end position="176"/>
    </location>
</feature>
<dbReference type="AlphaFoldDB" id="A0A941EKF9"/>
<organism evidence="2 3">
    <name type="scientific">Actinospica durhamensis</name>
    <dbReference type="NCBI Taxonomy" id="1508375"/>
    <lineage>
        <taxon>Bacteria</taxon>
        <taxon>Bacillati</taxon>
        <taxon>Actinomycetota</taxon>
        <taxon>Actinomycetes</taxon>
        <taxon>Catenulisporales</taxon>
        <taxon>Actinospicaceae</taxon>
        <taxon>Actinospica</taxon>
    </lineage>
</organism>
<dbReference type="RefSeq" id="WP_212526528.1">
    <property type="nucleotide sequence ID" value="NZ_JAGSOG010000005.1"/>
</dbReference>
<name>A0A941EKF9_9ACTN</name>
<dbReference type="EMBL" id="JAGSOG010000005">
    <property type="protein sequence ID" value="MBR7831993.1"/>
    <property type="molecule type" value="Genomic_DNA"/>
</dbReference>
<dbReference type="InterPro" id="IPR059026">
    <property type="entry name" value="LpqB_N"/>
</dbReference>
<sequence>MQRVPGRAIRVAGLGALAGCTAGCVSLQTSGPVTPVTQAGGGGYSQIQIWPSPPSGDEQPGNLVAGFLQAARSGSANSGIAAAYLTAAAQQQWKTDQKSVIVVADGTQTAPTASDEGGTVETVSGDVVGVLDAHAQYSAQMGEQPFSFGLTKTDKGYLISSLPPGFGVVLQQSEFESEYAVHDIFFANAQQNGKLIPAQVYLPGTDSDQAVANQLTALVLAGVPARLGDSAVNGVGAATLKSLAFEPDDSVLVTLAGKACSQPRAECNTLALQLAATLSAGVSTKVSSVRVVDADDSASGQTLDGVDFGAYYSYGLGNGAAANDVYAVTKDGQVERFGLNPGSTSTAPQPVQFGSAKTKFGQVAVQPGRQNIALTSQDGTQLYIVDQEPYTGQLHSVFNGTDISSLSWDGLGHLWFTAVSDGVTEIYRYSDGNYYQVQVEGLDGAVGDIAAAPDGDRVAVSYQSSADGYSVAIGTASGQFDDSWTLEFQGAATVADSWTQVLDFGWYKEDTLSVLGIPAVAGSLRLFQLYADGSPVYYSLTQQPIEANPVTDTQDVCWNSGGQPIAATKEGKLYVLSVEGQDAQLLTAGPVSSPSY</sequence>